<protein>
    <submittedName>
        <fullName evidence="1">Uncharacterized protein</fullName>
    </submittedName>
</protein>
<dbReference type="AlphaFoldDB" id="A0A0A9BSR3"/>
<reference evidence="1" key="2">
    <citation type="journal article" date="2015" name="Data Brief">
        <title>Shoot transcriptome of the giant reed, Arundo donax.</title>
        <authorList>
            <person name="Barrero R.A."/>
            <person name="Guerrero F.D."/>
            <person name="Moolhuijzen P."/>
            <person name="Goolsby J.A."/>
            <person name="Tidwell J."/>
            <person name="Bellgard S.E."/>
            <person name="Bellgard M.I."/>
        </authorList>
    </citation>
    <scope>NUCLEOTIDE SEQUENCE</scope>
    <source>
        <tissue evidence="1">Shoot tissue taken approximately 20 cm above the soil surface</tissue>
    </source>
</reference>
<name>A0A0A9BSR3_ARUDO</name>
<proteinExistence type="predicted"/>
<accession>A0A0A9BSR3</accession>
<organism evidence="1">
    <name type="scientific">Arundo donax</name>
    <name type="common">Giant reed</name>
    <name type="synonym">Donax arundinaceus</name>
    <dbReference type="NCBI Taxonomy" id="35708"/>
    <lineage>
        <taxon>Eukaryota</taxon>
        <taxon>Viridiplantae</taxon>
        <taxon>Streptophyta</taxon>
        <taxon>Embryophyta</taxon>
        <taxon>Tracheophyta</taxon>
        <taxon>Spermatophyta</taxon>
        <taxon>Magnoliopsida</taxon>
        <taxon>Liliopsida</taxon>
        <taxon>Poales</taxon>
        <taxon>Poaceae</taxon>
        <taxon>PACMAD clade</taxon>
        <taxon>Arundinoideae</taxon>
        <taxon>Arundineae</taxon>
        <taxon>Arundo</taxon>
    </lineage>
</organism>
<reference evidence="1" key="1">
    <citation type="submission" date="2014-09" db="EMBL/GenBank/DDBJ databases">
        <authorList>
            <person name="Magalhaes I.L.F."/>
            <person name="Oliveira U."/>
            <person name="Santos F.R."/>
            <person name="Vidigal T.H.D.A."/>
            <person name="Brescovit A.D."/>
            <person name="Santos A.J."/>
        </authorList>
    </citation>
    <scope>NUCLEOTIDE SEQUENCE</scope>
    <source>
        <tissue evidence="1">Shoot tissue taken approximately 20 cm above the soil surface</tissue>
    </source>
</reference>
<dbReference type="EMBL" id="GBRH01235578">
    <property type="protein sequence ID" value="JAD62317.1"/>
    <property type="molecule type" value="Transcribed_RNA"/>
</dbReference>
<sequence>MPSKVCEQLSINMRKLAVAEDFRVITVAWKLELRLHHRHDCISR</sequence>
<evidence type="ECO:0000313" key="1">
    <source>
        <dbReference type="EMBL" id="JAD62317.1"/>
    </source>
</evidence>